<proteinExistence type="predicted"/>
<keyword evidence="5" id="KW-1185">Reference proteome</keyword>
<evidence type="ECO:0000313" key="5">
    <source>
        <dbReference type="Proteomes" id="UP000675881"/>
    </source>
</evidence>
<dbReference type="GO" id="GO:0032259">
    <property type="term" value="P:methylation"/>
    <property type="evidence" value="ECO:0007669"/>
    <property type="project" value="UniProtKB-KW"/>
</dbReference>
<reference evidence="4" key="1">
    <citation type="submission" date="2021-02" db="EMBL/GenBank/DDBJ databases">
        <authorList>
            <person name="Bekaert M."/>
        </authorList>
    </citation>
    <scope>NUCLEOTIDE SEQUENCE</scope>
    <source>
        <strain evidence="4">IoA-00</strain>
    </source>
</reference>
<sequence>MGNSGHSRKCGRFIETIPFNKYHTKYEQDCYKKKLKEDLLIPEGKLFEVIKGLKVDWNKIESEDPLSYVIETYKDNIPEPVISGVVVKNKEKGLKLKTKGNELYKEGNLLEAREVYTEAMRFCPLNEKNPMENKDFAIIVANRSAASEGLGIYQGVIQDVDLALKYGYPREMHYKVLNRKAQAFKKTRQFFSSKETYKKCLDMIGKSDMPTKIREQWRNKTNKQINLFAIKKDAQPAKESLHPFDNLTDGASEEIPEMSSKLSVKEDKINVIKEVNTEDRLLLESPIATILSDPKSYGKLCPYTLKKMSAPVVCNFGSSELFYDEESRAKAIALFHKYEWSIIKDLKENLAPIGRLALRLILKNNPKIIQNQIEKISKEEAFFGGLVGVYLHKALIKAKFPESLSMGEVAKFVIFSLKTQIPIFMLLKEEDRSKLIEGNDKVHPRRNYAIGIYPQFRQKLLVISNRRIRKDDVISFKSMANMGSAMNDVVLYKCEGSPKCQLSFPLKEKTNEQVIICPLPQCGVDTNIWRHLKRLHELKKYIYIAKERFIGAKTPDSIREALSKYQDVIDEFETFIERPYKGITEMEKEVKLYIEVDMLGKEEIWNNRSDTEFKNDLFA</sequence>
<evidence type="ECO:0000256" key="3">
    <source>
        <dbReference type="ARBA" id="ARBA00022691"/>
    </source>
</evidence>
<evidence type="ECO:0000313" key="4">
    <source>
        <dbReference type="EMBL" id="CAF2773836.1"/>
    </source>
</evidence>
<dbReference type="Proteomes" id="UP000675881">
    <property type="component" value="Chromosome 1"/>
</dbReference>
<dbReference type="InterPro" id="IPR052097">
    <property type="entry name" value="SET-MYND_domain_protein"/>
</dbReference>
<dbReference type="GO" id="GO:0008168">
    <property type="term" value="F:methyltransferase activity"/>
    <property type="evidence" value="ECO:0007669"/>
    <property type="project" value="UniProtKB-KW"/>
</dbReference>
<dbReference type="Gene3D" id="1.25.40.10">
    <property type="entry name" value="Tetratricopeptide repeat domain"/>
    <property type="match status" value="1"/>
</dbReference>
<evidence type="ECO:0000256" key="2">
    <source>
        <dbReference type="ARBA" id="ARBA00022679"/>
    </source>
</evidence>
<dbReference type="EMBL" id="HG994580">
    <property type="protein sequence ID" value="CAF2773836.1"/>
    <property type="molecule type" value="Genomic_DNA"/>
</dbReference>
<keyword evidence="3" id="KW-0949">S-adenosyl-L-methionine</keyword>
<evidence type="ECO:0000256" key="1">
    <source>
        <dbReference type="ARBA" id="ARBA00022603"/>
    </source>
</evidence>
<dbReference type="PANTHER" id="PTHR46165">
    <property type="entry name" value="SET AND MYND DOMAIN-CONTAINING PROTEIN 4"/>
    <property type="match status" value="1"/>
</dbReference>
<keyword evidence="1" id="KW-0489">Methyltransferase</keyword>
<dbReference type="PANTHER" id="PTHR46165:SF2">
    <property type="entry name" value="SET AND MYND DOMAIN-CONTAINING PROTEIN 4"/>
    <property type="match status" value="1"/>
</dbReference>
<keyword evidence="2" id="KW-0808">Transferase</keyword>
<dbReference type="GO" id="GO:0005634">
    <property type="term" value="C:nucleus"/>
    <property type="evidence" value="ECO:0007669"/>
    <property type="project" value="TreeGrafter"/>
</dbReference>
<dbReference type="GO" id="GO:0005737">
    <property type="term" value="C:cytoplasm"/>
    <property type="evidence" value="ECO:0007669"/>
    <property type="project" value="TreeGrafter"/>
</dbReference>
<name>A0A7R8CCR1_LEPSM</name>
<accession>A0A7R8CCR1</accession>
<dbReference type="AlphaFoldDB" id="A0A7R8CCR1"/>
<organism evidence="4 5">
    <name type="scientific">Lepeophtheirus salmonis</name>
    <name type="common">Salmon louse</name>
    <name type="synonym">Caligus salmonis</name>
    <dbReference type="NCBI Taxonomy" id="72036"/>
    <lineage>
        <taxon>Eukaryota</taxon>
        <taxon>Metazoa</taxon>
        <taxon>Ecdysozoa</taxon>
        <taxon>Arthropoda</taxon>
        <taxon>Crustacea</taxon>
        <taxon>Multicrustacea</taxon>
        <taxon>Hexanauplia</taxon>
        <taxon>Copepoda</taxon>
        <taxon>Siphonostomatoida</taxon>
        <taxon>Caligidae</taxon>
        <taxon>Lepeophtheirus</taxon>
    </lineage>
</organism>
<dbReference type="GO" id="GO:0042826">
    <property type="term" value="F:histone deacetylase binding"/>
    <property type="evidence" value="ECO:0007669"/>
    <property type="project" value="TreeGrafter"/>
</dbReference>
<protein>
    <submittedName>
        <fullName evidence="4">(salmon louse) hypothetical protein</fullName>
    </submittedName>
</protein>
<gene>
    <name evidence="4" type="ORF">LSAA_1470</name>
</gene>
<dbReference type="InterPro" id="IPR011990">
    <property type="entry name" value="TPR-like_helical_dom_sf"/>
</dbReference>
<dbReference type="SUPFAM" id="SSF48452">
    <property type="entry name" value="TPR-like"/>
    <property type="match status" value="1"/>
</dbReference>